<dbReference type="AlphaFoldDB" id="A0A3N4LJ05"/>
<dbReference type="InterPro" id="IPR056884">
    <property type="entry name" value="NPHP3-like_N"/>
</dbReference>
<dbReference type="STRING" id="1051890.A0A3N4LJ05"/>
<keyword evidence="1" id="KW-0677">Repeat</keyword>
<keyword evidence="6" id="KW-1185">Reference proteome</keyword>
<dbReference type="EMBL" id="ML121889">
    <property type="protein sequence ID" value="RPB17905.1"/>
    <property type="molecule type" value="Genomic_DNA"/>
</dbReference>
<evidence type="ECO:0000259" key="3">
    <source>
        <dbReference type="Pfam" id="PF24809"/>
    </source>
</evidence>
<dbReference type="InParanoid" id="A0A3N4LJ05"/>
<reference evidence="5 6" key="1">
    <citation type="journal article" date="2018" name="Nat. Ecol. Evol.">
        <title>Pezizomycetes genomes reveal the molecular basis of ectomycorrhizal truffle lifestyle.</title>
        <authorList>
            <person name="Murat C."/>
            <person name="Payen T."/>
            <person name="Noel B."/>
            <person name="Kuo A."/>
            <person name="Morin E."/>
            <person name="Chen J."/>
            <person name="Kohler A."/>
            <person name="Krizsan K."/>
            <person name="Balestrini R."/>
            <person name="Da Silva C."/>
            <person name="Montanini B."/>
            <person name="Hainaut M."/>
            <person name="Levati E."/>
            <person name="Barry K.W."/>
            <person name="Belfiori B."/>
            <person name="Cichocki N."/>
            <person name="Clum A."/>
            <person name="Dockter R.B."/>
            <person name="Fauchery L."/>
            <person name="Guy J."/>
            <person name="Iotti M."/>
            <person name="Le Tacon F."/>
            <person name="Lindquist E.A."/>
            <person name="Lipzen A."/>
            <person name="Malagnac F."/>
            <person name="Mello A."/>
            <person name="Molinier V."/>
            <person name="Miyauchi S."/>
            <person name="Poulain J."/>
            <person name="Riccioni C."/>
            <person name="Rubini A."/>
            <person name="Sitrit Y."/>
            <person name="Splivallo R."/>
            <person name="Traeger S."/>
            <person name="Wang M."/>
            <person name="Zifcakova L."/>
            <person name="Wipf D."/>
            <person name="Zambonelli A."/>
            <person name="Paolocci F."/>
            <person name="Nowrousian M."/>
            <person name="Ottonello S."/>
            <person name="Baldrian P."/>
            <person name="Spatafora J.W."/>
            <person name="Henrissat B."/>
            <person name="Nagy L.G."/>
            <person name="Aury J.M."/>
            <person name="Wincker P."/>
            <person name="Grigoriev I.V."/>
            <person name="Bonfante P."/>
            <person name="Martin F.M."/>
        </authorList>
    </citation>
    <scope>NUCLEOTIDE SEQUENCE [LARGE SCALE GENOMIC DNA]</scope>
    <source>
        <strain evidence="5 6">ATCC MYA-4762</strain>
    </source>
</reference>
<protein>
    <submittedName>
        <fullName evidence="5">Uncharacterized protein</fullName>
    </submittedName>
</protein>
<evidence type="ECO:0000313" key="5">
    <source>
        <dbReference type="EMBL" id="RPB17905.1"/>
    </source>
</evidence>
<dbReference type="Pfam" id="PF12796">
    <property type="entry name" value="Ank_2"/>
    <property type="match status" value="1"/>
</dbReference>
<evidence type="ECO:0000259" key="2">
    <source>
        <dbReference type="Pfam" id="PF22939"/>
    </source>
</evidence>
<evidence type="ECO:0000256" key="1">
    <source>
        <dbReference type="ARBA" id="ARBA00022737"/>
    </source>
</evidence>
<organism evidence="5 6">
    <name type="scientific">Terfezia boudieri ATCC MYA-4762</name>
    <dbReference type="NCBI Taxonomy" id="1051890"/>
    <lineage>
        <taxon>Eukaryota</taxon>
        <taxon>Fungi</taxon>
        <taxon>Dikarya</taxon>
        <taxon>Ascomycota</taxon>
        <taxon>Pezizomycotina</taxon>
        <taxon>Pezizomycetes</taxon>
        <taxon>Pezizales</taxon>
        <taxon>Pezizaceae</taxon>
        <taxon>Terfezia</taxon>
    </lineage>
</organism>
<proteinExistence type="predicted"/>
<dbReference type="Pfam" id="PF24883">
    <property type="entry name" value="NPHP3_N"/>
    <property type="match status" value="1"/>
</dbReference>
<dbReference type="Pfam" id="PF24809">
    <property type="entry name" value="DUF7708"/>
    <property type="match status" value="1"/>
</dbReference>
<name>A0A3N4LJ05_9PEZI</name>
<feature type="non-terminal residue" evidence="5">
    <location>
        <position position="763"/>
    </location>
</feature>
<dbReference type="PANTHER" id="PTHR10039">
    <property type="entry name" value="AMELOGENIN"/>
    <property type="match status" value="1"/>
</dbReference>
<dbReference type="InterPro" id="IPR054471">
    <property type="entry name" value="GPIID_WHD"/>
</dbReference>
<dbReference type="InterPro" id="IPR036770">
    <property type="entry name" value="Ankyrin_rpt-contain_sf"/>
</dbReference>
<dbReference type="InterPro" id="IPR002110">
    <property type="entry name" value="Ankyrin_rpt"/>
</dbReference>
<dbReference type="Gene3D" id="3.40.50.300">
    <property type="entry name" value="P-loop containing nucleotide triphosphate hydrolases"/>
    <property type="match status" value="1"/>
</dbReference>
<dbReference type="SUPFAM" id="SSF48403">
    <property type="entry name" value="Ankyrin repeat"/>
    <property type="match status" value="1"/>
</dbReference>
<feature type="non-terminal residue" evidence="5">
    <location>
        <position position="1"/>
    </location>
</feature>
<gene>
    <name evidence="5" type="ORF">L211DRAFT_854672</name>
</gene>
<feature type="domain" description="Nephrocystin 3-like N-terminal" evidence="4">
    <location>
        <begin position="199"/>
        <end position="383"/>
    </location>
</feature>
<evidence type="ECO:0000313" key="6">
    <source>
        <dbReference type="Proteomes" id="UP000267821"/>
    </source>
</evidence>
<dbReference type="Pfam" id="PF22939">
    <property type="entry name" value="WHD_GPIID"/>
    <property type="match status" value="1"/>
</dbReference>
<evidence type="ECO:0000259" key="4">
    <source>
        <dbReference type="Pfam" id="PF24883"/>
    </source>
</evidence>
<feature type="domain" description="DUF7708" evidence="3">
    <location>
        <begin position="2"/>
        <end position="116"/>
    </location>
</feature>
<dbReference type="Proteomes" id="UP000267821">
    <property type="component" value="Unassembled WGS sequence"/>
</dbReference>
<dbReference type="PANTHER" id="PTHR10039:SF16">
    <property type="entry name" value="GPI INOSITOL-DEACYLASE"/>
    <property type="match status" value="1"/>
</dbReference>
<dbReference type="InterPro" id="IPR027417">
    <property type="entry name" value="P-loop_NTPase"/>
</dbReference>
<dbReference type="Gene3D" id="1.25.40.20">
    <property type="entry name" value="Ankyrin repeat-containing domain"/>
    <property type="match status" value="1"/>
</dbReference>
<sequence length="763" mass="87221">HAAIPWAIVRFILQSAIVHKERMAEIVTNTEYLGKLIVRCVAYEELYLVESKPCNYFSLKLAVEKLYLEILKFLVETAKQLNRTKLGSVLRAILEPEALREILQGIKFHEQQLAAELELAQRNVAQTSFAVTQTVVDHNHKQLTQLLDDLEKPIQRVVSDLQACYQSVQAKKRKNVLNWITNTEYEAPHHLALQGLLEDTGKWFFDRTEYKEWRSASASNTGEVPKDSWLTEEISIAGAGKTKLTCQVIKELHSANPNEVLCFFYCKRDGEASRRIPLTVLQAIIKQLSLRQPDGLPNEILNRYMVDQENCFPAGKSGVLRWEDCGTLLLSLLNMYPQTTIIIDALDELDLDYESKHRHLLLELLNDVILKCESLVKIFVASRDDQDIVMEFKKVPNLFIKATDNLKDIERYIIREFETDRRFSRLPWSPALKNIVYAELCKKANGMFQWVKLQLQFLVSMKVERDIRQKLGKAPKGLMAAYDQIYSLIESEEEYGREAAKCALMWVMCTAMPLTMEMLLEATRYATGSQDIISAEVLLELCRNLLTWDKSEKSNVVQFAHLSVKEYLIAGKWTEAEAHAIAAKSCLTVLISENGLPRTRYRNTTLLEYADSYWLEHVSEGCAGPSRQTFKQPLCDFLGNPALPSPSYRNWIRGGQQSRRVPIARIQYKLYEAHLSTPPNPIFLVAACDFLLEYTDETWPQWECFDLRSRNDRGESLLCIAAENGNSAVVTRLLTHDVVNLNVKGSFGDNPLLVAAYWGHAEI</sequence>
<feature type="domain" description="GPI inositol-deacylase winged helix" evidence="2">
    <location>
        <begin position="496"/>
        <end position="570"/>
    </location>
</feature>
<dbReference type="OrthoDB" id="7464126at2759"/>
<accession>A0A3N4LJ05</accession>
<dbReference type="InterPro" id="IPR056125">
    <property type="entry name" value="DUF7708"/>
</dbReference>